<sequence length="189" mass="20651">MYGASAEIKNELVEVITNVVIPNWVYGCSGLHHSKCGLLVTFVARHRSRGDNEDQPMVRVEGYKEGVPATRVSRWAVVSSPGNKRESRWEVGSSPGNVSFFGADYRGGSVTDGLESTVCGFVQPVGRVVGAAGASAEGRYTGRLNSEAQQRGRKLNYTQRKSGTFVKAMIIERNLAVLRPYLKLTDDKL</sequence>
<evidence type="ECO:0000313" key="1">
    <source>
        <dbReference type="EMBL" id="CAD7266073.1"/>
    </source>
</evidence>
<accession>A0A7R9B4G9</accession>
<proteinExistence type="predicted"/>
<reference evidence="1" key="1">
    <citation type="submission" date="2020-11" db="EMBL/GenBank/DDBJ databases">
        <authorList>
            <person name="Tran Van P."/>
        </authorList>
    </citation>
    <scope>NUCLEOTIDE SEQUENCE</scope>
</reference>
<name>A0A7R9B4G9_TIMSH</name>
<organism evidence="1">
    <name type="scientific">Timema shepardi</name>
    <name type="common">Walking stick</name>
    <dbReference type="NCBI Taxonomy" id="629360"/>
    <lineage>
        <taxon>Eukaryota</taxon>
        <taxon>Metazoa</taxon>
        <taxon>Ecdysozoa</taxon>
        <taxon>Arthropoda</taxon>
        <taxon>Hexapoda</taxon>
        <taxon>Insecta</taxon>
        <taxon>Pterygota</taxon>
        <taxon>Neoptera</taxon>
        <taxon>Polyneoptera</taxon>
        <taxon>Phasmatodea</taxon>
        <taxon>Timematodea</taxon>
        <taxon>Timematoidea</taxon>
        <taxon>Timematidae</taxon>
        <taxon>Timema</taxon>
    </lineage>
</organism>
<dbReference type="EMBL" id="OC006373">
    <property type="protein sequence ID" value="CAD7266073.1"/>
    <property type="molecule type" value="Genomic_DNA"/>
</dbReference>
<dbReference type="AlphaFoldDB" id="A0A7R9B4G9"/>
<protein>
    <submittedName>
        <fullName evidence="1">Uncharacterized protein</fullName>
    </submittedName>
</protein>
<gene>
    <name evidence="1" type="ORF">TSIB3V08_LOCUS10100</name>
</gene>